<dbReference type="Proteomes" id="UP000009336">
    <property type="component" value="Unassembled WGS sequence"/>
</dbReference>
<evidence type="ECO:0000313" key="10">
    <source>
        <dbReference type="EMBL" id="EKT61087.1"/>
    </source>
</evidence>
<gene>
    <name evidence="10" type="ORF">OOA_11033</name>
</gene>
<evidence type="ECO:0000256" key="7">
    <source>
        <dbReference type="ARBA" id="ARBA00049647"/>
    </source>
</evidence>
<comment type="caution">
    <text evidence="10">The sequence shown here is derived from an EMBL/GenBank/DDBJ whole genome shotgun (WGS) entry which is preliminary data.</text>
</comment>
<keyword evidence="4" id="KW-0564">Palmitate</keyword>
<dbReference type="EMBL" id="AKKL01000031">
    <property type="protein sequence ID" value="EKT61087.1"/>
    <property type="molecule type" value="Genomic_DNA"/>
</dbReference>
<keyword evidence="3" id="KW-0472">Membrane</keyword>
<accession>K8WUH1</accession>
<proteinExistence type="inferred from homology"/>
<feature type="compositionally biased region" description="Polar residues" evidence="9">
    <location>
        <begin position="33"/>
        <end position="62"/>
    </location>
</feature>
<keyword evidence="2" id="KW-0732">Signal</keyword>
<reference evidence="10 11" key="1">
    <citation type="journal article" date="2012" name="BMC Genomics">
        <title>Comparative genomics of bacteria in the genus Providencia isolated from wild Drosophila melanogaster.</title>
        <authorList>
            <person name="Galac M.R."/>
            <person name="Lazzaro B.P."/>
        </authorList>
    </citation>
    <scope>NUCLEOTIDE SEQUENCE [LARGE SCALE GENOMIC DNA]</scope>
    <source>
        <strain evidence="10 11">DSM 19968</strain>
    </source>
</reference>
<dbReference type="OrthoDB" id="7066359at2"/>
<dbReference type="NCBIfam" id="NF047847">
    <property type="entry name" value="SS_mature_LptM"/>
    <property type="match status" value="1"/>
</dbReference>
<feature type="region of interest" description="Disordered" evidence="9">
    <location>
        <begin position="28"/>
        <end position="62"/>
    </location>
</feature>
<evidence type="ECO:0000313" key="11">
    <source>
        <dbReference type="Proteomes" id="UP000009336"/>
    </source>
</evidence>
<sequence length="62" mass="6535">MKKSLVGFSALIILFSLSGCGLKGPLYFPPEDQATSPKSSDVTSKAQSSTVSDTRTPASNER</sequence>
<dbReference type="GO" id="GO:0009279">
    <property type="term" value="C:cell outer membrane"/>
    <property type="evidence" value="ECO:0007669"/>
    <property type="project" value="UniProtKB-SubCell"/>
</dbReference>
<dbReference type="InterPro" id="IPR032831">
    <property type="entry name" value="LptM_cons"/>
</dbReference>
<dbReference type="PATRIC" id="fig|1141662.3.peg.2233"/>
<comment type="subcellular location">
    <subcellularLocation>
        <location evidence="1">Cell outer membrane</location>
        <topology evidence="1">Lipid-anchor</topology>
    </subcellularLocation>
</comment>
<comment type="similarity">
    <text evidence="7">Belongs to the LptM family.</text>
</comment>
<keyword evidence="11" id="KW-1185">Reference proteome</keyword>
<evidence type="ECO:0000256" key="2">
    <source>
        <dbReference type="ARBA" id="ARBA00022729"/>
    </source>
</evidence>
<dbReference type="RefSeq" id="WP_008912209.1">
    <property type="nucleotide sequence ID" value="NZ_KB233223.1"/>
</dbReference>
<dbReference type="eggNOG" id="COG5567">
    <property type="taxonomic scope" value="Bacteria"/>
</dbReference>
<keyword evidence="6" id="KW-0449">Lipoprotein</keyword>
<protein>
    <recommendedName>
        <fullName evidence="8">LPS-assembly lipoprotein LptM</fullName>
    </recommendedName>
</protein>
<organism evidence="10 11">
    <name type="scientific">Providencia burhodogranariea DSM 19968</name>
    <dbReference type="NCBI Taxonomy" id="1141662"/>
    <lineage>
        <taxon>Bacteria</taxon>
        <taxon>Pseudomonadati</taxon>
        <taxon>Pseudomonadota</taxon>
        <taxon>Gammaproteobacteria</taxon>
        <taxon>Enterobacterales</taxon>
        <taxon>Morganellaceae</taxon>
        <taxon>Providencia</taxon>
    </lineage>
</organism>
<dbReference type="STRING" id="1141662.OOA_11033"/>
<evidence type="ECO:0000256" key="8">
    <source>
        <dbReference type="ARBA" id="ARBA00049730"/>
    </source>
</evidence>
<evidence type="ECO:0000256" key="9">
    <source>
        <dbReference type="SAM" id="MobiDB-lite"/>
    </source>
</evidence>
<evidence type="ECO:0000256" key="3">
    <source>
        <dbReference type="ARBA" id="ARBA00023136"/>
    </source>
</evidence>
<dbReference type="Pfam" id="PF13627">
    <property type="entry name" value="LptM_cons"/>
    <property type="match status" value="1"/>
</dbReference>
<dbReference type="PROSITE" id="PS51257">
    <property type="entry name" value="PROKAR_LIPOPROTEIN"/>
    <property type="match status" value="1"/>
</dbReference>
<dbReference type="HOGENOM" id="CLU_200497_0_1_6"/>
<evidence type="ECO:0000256" key="5">
    <source>
        <dbReference type="ARBA" id="ARBA00023237"/>
    </source>
</evidence>
<keyword evidence="5" id="KW-0998">Cell outer membrane</keyword>
<dbReference type="AlphaFoldDB" id="K8WUH1"/>
<evidence type="ECO:0000256" key="1">
    <source>
        <dbReference type="ARBA" id="ARBA00004459"/>
    </source>
</evidence>
<evidence type="ECO:0000256" key="6">
    <source>
        <dbReference type="ARBA" id="ARBA00023288"/>
    </source>
</evidence>
<evidence type="ECO:0000256" key="4">
    <source>
        <dbReference type="ARBA" id="ARBA00023139"/>
    </source>
</evidence>
<name>K8WUH1_9GAMM</name>